<dbReference type="RefSeq" id="XP_022312265.1">
    <property type="nucleotide sequence ID" value="XM_022456557.1"/>
</dbReference>
<organism evidence="2 3">
    <name type="scientific">Crassostrea virginica</name>
    <name type="common">Eastern oyster</name>
    <dbReference type="NCBI Taxonomy" id="6565"/>
    <lineage>
        <taxon>Eukaryota</taxon>
        <taxon>Metazoa</taxon>
        <taxon>Spiralia</taxon>
        <taxon>Lophotrochozoa</taxon>
        <taxon>Mollusca</taxon>
        <taxon>Bivalvia</taxon>
        <taxon>Autobranchia</taxon>
        <taxon>Pteriomorphia</taxon>
        <taxon>Ostreida</taxon>
        <taxon>Ostreoidea</taxon>
        <taxon>Ostreidae</taxon>
        <taxon>Crassostrea</taxon>
    </lineage>
</organism>
<evidence type="ECO:0000313" key="3">
    <source>
        <dbReference type="RefSeq" id="XP_022312265.1"/>
    </source>
</evidence>
<dbReference type="AlphaFoldDB" id="A0A8B8C9G1"/>
<dbReference type="SUPFAM" id="SSF56219">
    <property type="entry name" value="DNase I-like"/>
    <property type="match status" value="1"/>
</dbReference>
<dbReference type="GeneID" id="111117432"/>
<name>A0A8B8C9G1_CRAVI</name>
<dbReference type="InterPro" id="IPR005135">
    <property type="entry name" value="Endo/exonuclease/phosphatase"/>
</dbReference>
<gene>
    <name evidence="3" type="primary">LOC111117432</name>
</gene>
<protein>
    <submittedName>
        <fullName evidence="3">Uncharacterized protein LOC111117432</fullName>
    </submittedName>
</protein>
<accession>A0A8B8C9G1</accession>
<dbReference type="KEGG" id="cvn:111117432"/>
<dbReference type="Proteomes" id="UP000694844">
    <property type="component" value="Chromosome 10"/>
</dbReference>
<dbReference type="Pfam" id="PF03372">
    <property type="entry name" value="Exo_endo_phos"/>
    <property type="match status" value="1"/>
</dbReference>
<dbReference type="GO" id="GO:0003824">
    <property type="term" value="F:catalytic activity"/>
    <property type="evidence" value="ECO:0007669"/>
    <property type="project" value="InterPro"/>
</dbReference>
<dbReference type="Gene3D" id="3.60.10.10">
    <property type="entry name" value="Endonuclease/exonuclease/phosphatase"/>
    <property type="match status" value="1"/>
</dbReference>
<keyword evidence="2" id="KW-1185">Reference proteome</keyword>
<sequence length="266" mass="30131">MASKPAVAVNGSTDDRPVMLLMIANVGGPSDGKGTASRRKKAIAELLQEHQPNVVLFQEVPWKGIGRSSTWKGIEIPEKYEYLGHTEASILFDKNDLIITKQNEREMRSLLDEMLRTTKLPAGFTPLGRMCVVIVETKGVPRAKFLCVSWHGFRKKKNEDLLDEFKHMQIFVIALGKKQDLPFIIGGDFNISYKEATKALMHPLVIYNYQPLKRREGKMIDFFIGSDLLKLDDVKPIDWESLQDGENNNRILDHDAVVAKLKKLRG</sequence>
<proteinExistence type="predicted"/>
<dbReference type="InterPro" id="IPR036691">
    <property type="entry name" value="Endo/exonu/phosph_ase_sf"/>
</dbReference>
<reference evidence="3" key="1">
    <citation type="submission" date="2025-08" db="UniProtKB">
        <authorList>
            <consortium name="RefSeq"/>
        </authorList>
    </citation>
    <scope>IDENTIFICATION</scope>
    <source>
        <tissue evidence="3">Whole sample</tissue>
    </source>
</reference>
<evidence type="ECO:0000313" key="2">
    <source>
        <dbReference type="Proteomes" id="UP000694844"/>
    </source>
</evidence>
<feature type="domain" description="Endonuclease/exonuclease/phosphatase" evidence="1">
    <location>
        <begin position="24"/>
        <end position="200"/>
    </location>
</feature>
<dbReference type="OrthoDB" id="6162116at2759"/>
<evidence type="ECO:0000259" key="1">
    <source>
        <dbReference type="Pfam" id="PF03372"/>
    </source>
</evidence>